<dbReference type="InterPro" id="IPR003346">
    <property type="entry name" value="Transposase_20"/>
</dbReference>
<reference evidence="4" key="2">
    <citation type="journal article" date="2021" name="Microbiome">
        <title>Successional dynamics and alternative stable states in a saline activated sludge microbial community over 9 years.</title>
        <authorList>
            <person name="Wang Y."/>
            <person name="Ye J."/>
            <person name="Ju F."/>
            <person name="Liu L."/>
            <person name="Boyd J.A."/>
            <person name="Deng Y."/>
            <person name="Parks D.H."/>
            <person name="Jiang X."/>
            <person name="Yin X."/>
            <person name="Woodcroft B.J."/>
            <person name="Tyson G.W."/>
            <person name="Hugenholtz P."/>
            <person name="Polz M.F."/>
            <person name="Zhang T."/>
        </authorList>
    </citation>
    <scope>NUCLEOTIDE SEQUENCE</scope>
    <source>
        <strain evidence="4">HKST-UBA01</strain>
    </source>
</reference>
<dbReference type="Pfam" id="PF01548">
    <property type="entry name" value="DEDD_Tnp_IS110"/>
    <property type="match status" value="1"/>
</dbReference>
<dbReference type="PANTHER" id="PTHR33055:SF3">
    <property type="entry name" value="PUTATIVE TRANSPOSASE FOR IS117-RELATED"/>
    <property type="match status" value="1"/>
</dbReference>
<evidence type="ECO:0000313" key="5">
    <source>
        <dbReference type="Proteomes" id="UP000697710"/>
    </source>
</evidence>
<dbReference type="Pfam" id="PF02371">
    <property type="entry name" value="Transposase_20"/>
    <property type="match status" value="1"/>
</dbReference>
<dbReference type="NCBIfam" id="NF033542">
    <property type="entry name" value="transpos_IS110"/>
    <property type="match status" value="1"/>
</dbReference>
<dbReference type="GO" id="GO:0004803">
    <property type="term" value="F:transposase activity"/>
    <property type="evidence" value="ECO:0007669"/>
    <property type="project" value="InterPro"/>
</dbReference>
<gene>
    <name evidence="4" type="ORF">KC729_11115</name>
</gene>
<dbReference type="EMBL" id="JAGQHR010000327">
    <property type="protein sequence ID" value="MCA9728224.1"/>
    <property type="molecule type" value="Genomic_DNA"/>
</dbReference>
<feature type="domain" description="Transposase IS116/IS110/IS902 C-terminal" evidence="3">
    <location>
        <begin position="227"/>
        <end position="298"/>
    </location>
</feature>
<dbReference type="GO" id="GO:0006313">
    <property type="term" value="P:DNA transposition"/>
    <property type="evidence" value="ECO:0007669"/>
    <property type="project" value="InterPro"/>
</dbReference>
<dbReference type="Proteomes" id="UP000697710">
    <property type="component" value="Unassembled WGS sequence"/>
</dbReference>
<comment type="caution">
    <text evidence="4">The sequence shown here is derived from an EMBL/GenBank/DDBJ whole genome shotgun (WGS) entry which is preliminary data.</text>
</comment>
<accession>A0A956LZ26</accession>
<dbReference type="PANTHER" id="PTHR33055">
    <property type="entry name" value="TRANSPOSASE FOR INSERTION SEQUENCE ELEMENT IS1111A"/>
    <property type="match status" value="1"/>
</dbReference>
<name>A0A956LZ26_UNCEI</name>
<dbReference type="InterPro" id="IPR002525">
    <property type="entry name" value="Transp_IS110-like_N"/>
</dbReference>
<evidence type="ECO:0000313" key="4">
    <source>
        <dbReference type="EMBL" id="MCA9728224.1"/>
    </source>
</evidence>
<dbReference type="GO" id="GO:0003677">
    <property type="term" value="F:DNA binding"/>
    <property type="evidence" value="ECO:0007669"/>
    <property type="project" value="InterPro"/>
</dbReference>
<evidence type="ECO:0000259" key="2">
    <source>
        <dbReference type="Pfam" id="PF01548"/>
    </source>
</evidence>
<proteinExistence type="predicted"/>
<reference evidence="4" key="1">
    <citation type="submission" date="2020-04" db="EMBL/GenBank/DDBJ databases">
        <authorList>
            <person name="Zhang T."/>
        </authorList>
    </citation>
    <scope>NUCLEOTIDE SEQUENCE</scope>
    <source>
        <strain evidence="4">HKST-UBA01</strain>
    </source>
</reference>
<organism evidence="4 5">
    <name type="scientific">Eiseniibacteriota bacterium</name>
    <dbReference type="NCBI Taxonomy" id="2212470"/>
    <lineage>
        <taxon>Bacteria</taxon>
        <taxon>Candidatus Eiseniibacteriota</taxon>
    </lineage>
</organism>
<feature type="compositionally biased region" description="Polar residues" evidence="1">
    <location>
        <begin position="379"/>
        <end position="390"/>
    </location>
</feature>
<dbReference type="InterPro" id="IPR047650">
    <property type="entry name" value="Transpos_IS110"/>
</dbReference>
<feature type="region of interest" description="Disordered" evidence="1">
    <location>
        <begin position="379"/>
        <end position="400"/>
    </location>
</feature>
<evidence type="ECO:0000256" key="1">
    <source>
        <dbReference type="SAM" id="MobiDB-lite"/>
    </source>
</evidence>
<feature type="domain" description="Transposase IS110-like N-terminal" evidence="2">
    <location>
        <begin position="9"/>
        <end position="155"/>
    </location>
</feature>
<protein>
    <submittedName>
        <fullName evidence="4">IS110 family transposase</fullName>
    </submittedName>
</protein>
<sequence>MSRDLTTYVGLDVHKKTIQVAVLIPDCPAPLEWTEAHNTEAIRRLARRLLREGAESVECCYEAGPTGYFLQRKLRSLGVGCTVVAPSLIPVKPGARIKTDRRDARKLAELHRAGLLTEVHPPSESDEAFRDLCRCRQQAQRDLLRARHRMSKFLLRRHVVYNETKHHWGTKHLAWIRALQFDDPASQAVFESYLLATDQLTERLQQLDRKVAEAAAESPYAEPVAHLRCFRGIDTLTAACLVAELHDFRRFQSPRRLAAYLGLVPTEHSSGSRESRGSITKTGNSHVRRLLIEAAWHHRYKPRVTGPILKRRAGQPARVLALADRAQERLYARYYRMTKRGVIGPKVIVAMARELVGYLWAALHPDAGPMRDLTVGKRQNTQTTSYQNPQPLEIAAPTRS</sequence>
<evidence type="ECO:0000259" key="3">
    <source>
        <dbReference type="Pfam" id="PF02371"/>
    </source>
</evidence>
<dbReference type="AlphaFoldDB" id="A0A956LZ26"/>